<feature type="active site" description="Proton acceptor" evidence="3">
    <location>
        <position position="81"/>
    </location>
</feature>
<dbReference type="EC" id="3.6.1.9" evidence="3"/>
<comment type="subcellular location">
    <subcellularLocation>
        <location evidence="3">Cytoplasm</location>
    </subcellularLocation>
</comment>
<evidence type="ECO:0000313" key="4">
    <source>
        <dbReference type="EMBL" id="OXM86857.1"/>
    </source>
</evidence>
<proteinExistence type="inferred from homology"/>
<feature type="site" description="Important for substrate specificity" evidence="3">
    <location>
        <position position="82"/>
    </location>
</feature>
<protein>
    <recommendedName>
        <fullName evidence="3">dTTP/UTP pyrophosphatase</fullName>
        <shortName evidence="3">dTTPase/UTPase</shortName>
        <ecNumber evidence="3">3.6.1.9</ecNumber>
    </recommendedName>
    <alternativeName>
        <fullName evidence="3">Nucleoside triphosphate pyrophosphatase</fullName>
    </alternativeName>
    <alternativeName>
        <fullName evidence="3">Nucleotide pyrophosphatase</fullName>
        <shortName evidence="3">Nucleotide PPase</shortName>
    </alternativeName>
</protein>
<dbReference type="GO" id="GO:0009117">
    <property type="term" value="P:nucleotide metabolic process"/>
    <property type="evidence" value="ECO:0007669"/>
    <property type="project" value="UniProtKB-KW"/>
</dbReference>
<dbReference type="GO" id="GO:0036221">
    <property type="term" value="F:UTP diphosphatase activity"/>
    <property type="evidence" value="ECO:0007669"/>
    <property type="project" value="RHEA"/>
</dbReference>
<sequence length="203" mass="22287">MSMKEQKKLILASSSPRRQELIQSLRLPFEIRVSDVNEDTEPGLSPQQVVEQLSSRKAGAVYELYKVEQPEGSEGVIIGSDTIVVLDSLVLGKPKDKQDAFLTLKRLQGRAHKVYSGVSCIDLRTGQELVSCQMVSVSMKALTDDQIERYIDTGEPMDKAGSYGIQGLGATLVERIEGDYFSVVGLPMSLLSDLLRRLGVAVI</sequence>
<dbReference type="HAMAP" id="MF_00528">
    <property type="entry name" value="Maf"/>
    <property type="match status" value="1"/>
</dbReference>
<reference evidence="4 5" key="1">
    <citation type="submission" date="2017-07" db="EMBL/GenBank/DDBJ databases">
        <title>Genome sequencing and assembly of Paenibacillus rigui.</title>
        <authorList>
            <person name="Mayilraj S."/>
        </authorList>
    </citation>
    <scope>NUCLEOTIDE SEQUENCE [LARGE SCALE GENOMIC DNA]</scope>
    <source>
        <strain evidence="4 5">JCM 16352</strain>
    </source>
</reference>
<dbReference type="CDD" id="cd00555">
    <property type="entry name" value="Maf"/>
    <property type="match status" value="1"/>
</dbReference>
<dbReference type="NCBIfam" id="TIGR00172">
    <property type="entry name" value="maf"/>
    <property type="match status" value="1"/>
</dbReference>
<dbReference type="GO" id="GO:0036218">
    <property type="term" value="F:dTTP diphosphatase activity"/>
    <property type="evidence" value="ECO:0007669"/>
    <property type="project" value="RHEA"/>
</dbReference>
<comment type="caution">
    <text evidence="4">The sequence shown here is derived from an EMBL/GenBank/DDBJ whole genome shotgun (WGS) entry which is preliminary data.</text>
</comment>
<comment type="function">
    <text evidence="3">Nucleoside triphosphate pyrophosphatase that hydrolyzes dTTP and UTP. May have a dual role in cell division arrest and in preventing the incorporation of modified nucleotides into cellular nucleic acids.</text>
</comment>
<keyword evidence="5" id="KW-1185">Reference proteome</keyword>
<feature type="site" description="Important for substrate specificity" evidence="3">
    <location>
        <position position="17"/>
    </location>
</feature>
<dbReference type="AlphaFoldDB" id="A0A229UT99"/>
<dbReference type="SUPFAM" id="SSF52972">
    <property type="entry name" value="ITPase-like"/>
    <property type="match status" value="1"/>
</dbReference>
<keyword evidence="3" id="KW-0546">Nucleotide metabolism</keyword>
<comment type="catalytic activity">
    <reaction evidence="3">
        <text>dTTP + H2O = dTMP + diphosphate + H(+)</text>
        <dbReference type="Rhea" id="RHEA:28534"/>
        <dbReference type="ChEBI" id="CHEBI:15377"/>
        <dbReference type="ChEBI" id="CHEBI:15378"/>
        <dbReference type="ChEBI" id="CHEBI:33019"/>
        <dbReference type="ChEBI" id="CHEBI:37568"/>
        <dbReference type="ChEBI" id="CHEBI:63528"/>
        <dbReference type="EC" id="3.6.1.9"/>
    </reaction>
</comment>
<keyword evidence="2 3" id="KW-0378">Hydrolase</keyword>
<feature type="site" description="Important for substrate specificity" evidence="3">
    <location>
        <position position="166"/>
    </location>
</feature>
<evidence type="ECO:0000256" key="1">
    <source>
        <dbReference type="ARBA" id="ARBA00001968"/>
    </source>
</evidence>
<name>A0A229UT99_9BACL</name>
<comment type="similarity">
    <text evidence="3">Belongs to the Maf family. YhdE subfamily.</text>
</comment>
<dbReference type="PIRSF" id="PIRSF006305">
    <property type="entry name" value="Maf"/>
    <property type="match status" value="1"/>
</dbReference>
<gene>
    <name evidence="4" type="primary">maf</name>
    <name evidence="4" type="ORF">CF651_08385</name>
</gene>
<evidence type="ECO:0000313" key="5">
    <source>
        <dbReference type="Proteomes" id="UP000215509"/>
    </source>
</evidence>
<dbReference type="EMBL" id="NMQW01000012">
    <property type="protein sequence ID" value="OXM86857.1"/>
    <property type="molecule type" value="Genomic_DNA"/>
</dbReference>
<dbReference type="Gene3D" id="3.90.950.10">
    <property type="match status" value="1"/>
</dbReference>
<keyword evidence="3" id="KW-0963">Cytoplasm</keyword>
<dbReference type="InterPro" id="IPR003697">
    <property type="entry name" value="Maf-like"/>
</dbReference>
<dbReference type="OrthoDB" id="9807767at2"/>
<evidence type="ECO:0000256" key="2">
    <source>
        <dbReference type="ARBA" id="ARBA00022801"/>
    </source>
</evidence>
<organism evidence="4 5">
    <name type="scientific">Paenibacillus rigui</name>
    <dbReference type="NCBI Taxonomy" id="554312"/>
    <lineage>
        <taxon>Bacteria</taxon>
        <taxon>Bacillati</taxon>
        <taxon>Bacillota</taxon>
        <taxon>Bacilli</taxon>
        <taxon>Bacillales</taxon>
        <taxon>Paenibacillaceae</taxon>
        <taxon>Paenibacillus</taxon>
    </lineage>
</organism>
<comment type="caution">
    <text evidence="3">Lacks conserved residue(s) required for the propagation of feature annotation.</text>
</comment>
<dbReference type="Pfam" id="PF02545">
    <property type="entry name" value="Maf"/>
    <property type="match status" value="1"/>
</dbReference>
<evidence type="ECO:0000256" key="3">
    <source>
        <dbReference type="HAMAP-Rule" id="MF_00528"/>
    </source>
</evidence>
<dbReference type="RefSeq" id="WP_094014406.1">
    <property type="nucleotide sequence ID" value="NZ_NMQW01000012.1"/>
</dbReference>
<dbReference type="PANTHER" id="PTHR43213:SF5">
    <property type="entry name" value="BIFUNCTIONAL DTTP_UTP PYROPHOSPHATASE_METHYLTRANSFERASE PROTEIN-RELATED"/>
    <property type="match status" value="1"/>
</dbReference>
<dbReference type="GO" id="GO:0005737">
    <property type="term" value="C:cytoplasm"/>
    <property type="evidence" value="ECO:0007669"/>
    <property type="project" value="UniProtKB-SubCell"/>
</dbReference>
<dbReference type="InterPro" id="IPR029001">
    <property type="entry name" value="ITPase-like_fam"/>
</dbReference>
<comment type="catalytic activity">
    <reaction evidence="3">
        <text>UTP + H2O = UMP + diphosphate + H(+)</text>
        <dbReference type="Rhea" id="RHEA:29395"/>
        <dbReference type="ChEBI" id="CHEBI:15377"/>
        <dbReference type="ChEBI" id="CHEBI:15378"/>
        <dbReference type="ChEBI" id="CHEBI:33019"/>
        <dbReference type="ChEBI" id="CHEBI:46398"/>
        <dbReference type="ChEBI" id="CHEBI:57865"/>
        <dbReference type="EC" id="3.6.1.9"/>
    </reaction>
</comment>
<accession>A0A229UT99</accession>
<dbReference type="PANTHER" id="PTHR43213">
    <property type="entry name" value="BIFUNCTIONAL DTTP/UTP PYROPHOSPHATASE/METHYLTRANSFERASE PROTEIN-RELATED"/>
    <property type="match status" value="1"/>
</dbReference>
<dbReference type="Proteomes" id="UP000215509">
    <property type="component" value="Unassembled WGS sequence"/>
</dbReference>
<comment type="cofactor">
    <cofactor evidence="1 3">
        <name>a divalent metal cation</name>
        <dbReference type="ChEBI" id="CHEBI:60240"/>
    </cofactor>
</comment>